<dbReference type="AlphaFoldDB" id="A0A152A658"/>
<feature type="compositionally biased region" description="Basic and acidic residues" evidence="2">
    <location>
        <begin position="109"/>
        <end position="118"/>
    </location>
</feature>
<dbReference type="SUPFAM" id="SSF117281">
    <property type="entry name" value="Kelch motif"/>
    <property type="match status" value="1"/>
</dbReference>
<sequence>MTKNTDNYLNTFGHLLLTERNLKDLPEKRTRKSLIPNLDTSSSSSSSPSSPPPKPVYSPQARKSTKQSIKPLNSLLQPSKSQDETELLDKEKEDVTLISDRSEDEDDNKFESSIDKSISKSSNSTPNKKRPLEDTLTTTKNTNDITSSTGSSTDSEMDIDIGLEIDKLNKEREKYQLDNEKEKQSQKEKEKDNMLDDLSVPLIIQPIIDDLSNSRSKERTTTTTTSAATETTPSSSNSISPPTITTPSKSQNNDSSSPQPTIQTLDAQQCQGDSHLKPIILFCQNCCKCVCTKCIQHHMSNHKVVDIEDIYSELTKNKKLMNLVTETNKAKDNIKTIYQNQFKKEIQTVYDRDMKSLNNSFKAIHEKLDQRESIVKARLTSLYESNLEKFNALINRLDSDILQSNQLQSAIQEIQEPVETTIDSNAAIENGHENGGGGESSHKKLKTTETSSQYVYTDNPQKLTMINAYANVLRGFQSIEFGVKYSYWALNLEPLNKVSQMSEGIELIGNANPLPKEIFCADREKNSIVAFNYTNKYVRVVQLLHDNRLLHNKILMDIGDDLYCIRQDMISQFPKKITLKQSQNKDHAITHRIPNLKGYKKSSTIYCPENGSIYIFGGYKKVGGVNKCQSSVFEYNINDHSINSLGSVLPVASSDHELVIEYPNIYIVGGFKEVEDSNYMSTIYLYNIETKEMTLTKSFPFQIRFGAFLKETKTFYLASNHESEKKFFSYSLISDDVTQLPYPEKYIELHKIIKIVPDLNENSVFIVQNDKILQYHMKLKKWSVTNL</sequence>
<evidence type="ECO:0000256" key="1">
    <source>
        <dbReference type="PROSITE-ProRule" id="PRU00024"/>
    </source>
</evidence>
<feature type="region of interest" description="Disordered" evidence="2">
    <location>
        <begin position="174"/>
        <end position="262"/>
    </location>
</feature>
<name>A0A152A658_TIELA</name>
<feature type="compositionally biased region" description="Basic and acidic residues" evidence="2">
    <location>
        <begin position="174"/>
        <end position="194"/>
    </location>
</feature>
<feature type="compositionally biased region" description="Polar residues" evidence="2">
    <location>
        <begin position="66"/>
        <end position="80"/>
    </location>
</feature>
<dbReference type="InterPro" id="IPR015915">
    <property type="entry name" value="Kelch-typ_b-propeller"/>
</dbReference>
<feature type="region of interest" description="Disordered" evidence="2">
    <location>
        <begin position="428"/>
        <end position="449"/>
    </location>
</feature>
<keyword evidence="1" id="KW-0862">Zinc</keyword>
<accession>A0A152A658</accession>
<dbReference type="Gene3D" id="3.30.160.60">
    <property type="entry name" value="Classic Zinc Finger"/>
    <property type="match status" value="1"/>
</dbReference>
<gene>
    <name evidence="4" type="ORF">DLAC_01580</name>
</gene>
<feature type="compositionally biased region" description="Low complexity" evidence="2">
    <location>
        <begin position="221"/>
        <end position="248"/>
    </location>
</feature>
<organism evidence="4 5">
    <name type="scientific">Tieghemostelium lacteum</name>
    <name type="common">Slime mold</name>
    <name type="synonym">Dictyostelium lacteum</name>
    <dbReference type="NCBI Taxonomy" id="361077"/>
    <lineage>
        <taxon>Eukaryota</taxon>
        <taxon>Amoebozoa</taxon>
        <taxon>Evosea</taxon>
        <taxon>Eumycetozoa</taxon>
        <taxon>Dictyostelia</taxon>
        <taxon>Dictyosteliales</taxon>
        <taxon>Raperosteliaceae</taxon>
        <taxon>Tieghemostelium</taxon>
    </lineage>
</organism>
<evidence type="ECO:0000313" key="4">
    <source>
        <dbReference type="EMBL" id="KYR01581.1"/>
    </source>
</evidence>
<dbReference type="Gene3D" id="2.120.10.80">
    <property type="entry name" value="Kelch-type beta propeller"/>
    <property type="match status" value="1"/>
</dbReference>
<dbReference type="SUPFAM" id="SSF57845">
    <property type="entry name" value="B-box zinc-binding domain"/>
    <property type="match status" value="1"/>
</dbReference>
<proteinExistence type="predicted"/>
<feature type="region of interest" description="Disordered" evidence="2">
    <location>
        <begin position="24"/>
        <end position="159"/>
    </location>
</feature>
<protein>
    <recommendedName>
        <fullName evidence="3">B box-type domain-containing protein</fullName>
    </recommendedName>
</protein>
<feature type="compositionally biased region" description="Polar residues" evidence="2">
    <location>
        <begin position="249"/>
        <end position="262"/>
    </location>
</feature>
<evidence type="ECO:0000259" key="3">
    <source>
        <dbReference type="PROSITE" id="PS50119"/>
    </source>
</evidence>
<evidence type="ECO:0000313" key="5">
    <source>
        <dbReference type="Proteomes" id="UP000076078"/>
    </source>
</evidence>
<keyword evidence="1" id="KW-0479">Metal-binding</keyword>
<evidence type="ECO:0000256" key="2">
    <source>
        <dbReference type="SAM" id="MobiDB-lite"/>
    </source>
</evidence>
<dbReference type="InParanoid" id="A0A152A658"/>
<comment type="caution">
    <text evidence="4">The sequence shown here is derived from an EMBL/GenBank/DDBJ whole genome shotgun (WGS) entry which is preliminary data.</text>
</comment>
<dbReference type="EMBL" id="LODT01000006">
    <property type="protein sequence ID" value="KYR01581.1"/>
    <property type="molecule type" value="Genomic_DNA"/>
</dbReference>
<keyword evidence="1" id="KW-0863">Zinc-finger</keyword>
<dbReference type="InterPro" id="IPR000315">
    <property type="entry name" value="Znf_B-box"/>
</dbReference>
<reference evidence="4 5" key="1">
    <citation type="submission" date="2015-12" db="EMBL/GenBank/DDBJ databases">
        <title>Dictyostelia acquired genes for synthesis and detection of signals that induce cell-type specialization by lateral gene transfer from prokaryotes.</title>
        <authorList>
            <person name="Gloeckner G."/>
            <person name="Schaap P."/>
        </authorList>
    </citation>
    <scope>NUCLEOTIDE SEQUENCE [LARGE SCALE GENOMIC DNA]</scope>
    <source>
        <strain evidence="4 5">TK</strain>
    </source>
</reference>
<dbReference type="Proteomes" id="UP000076078">
    <property type="component" value="Unassembled WGS sequence"/>
</dbReference>
<feature type="compositionally biased region" description="Basic and acidic residues" evidence="2">
    <location>
        <begin position="81"/>
        <end position="95"/>
    </location>
</feature>
<feature type="domain" description="B box-type" evidence="3">
    <location>
        <begin position="265"/>
        <end position="307"/>
    </location>
</feature>
<dbReference type="GO" id="GO:0008270">
    <property type="term" value="F:zinc ion binding"/>
    <property type="evidence" value="ECO:0007669"/>
    <property type="project" value="UniProtKB-KW"/>
</dbReference>
<keyword evidence="5" id="KW-1185">Reference proteome</keyword>
<feature type="compositionally biased region" description="Low complexity" evidence="2">
    <location>
        <begin position="134"/>
        <end position="154"/>
    </location>
</feature>
<dbReference type="PROSITE" id="PS50119">
    <property type="entry name" value="ZF_BBOX"/>
    <property type="match status" value="1"/>
</dbReference>